<feature type="domain" description="Reverse transcriptase" evidence="1">
    <location>
        <begin position="190"/>
        <end position="348"/>
    </location>
</feature>
<dbReference type="Pfam" id="PF00078">
    <property type="entry name" value="RVT_1"/>
    <property type="match status" value="1"/>
</dbReference>
<dbReference type="CDD" id="cd01647">
    <property type="entry name" value="RT_LTR"/>
    <property type="match status" value="1"/>
</dbReference>
<accession>A0A8S2ZCU8</accession>
<organism evidence="3 4">
    <name type="scientific">Rotaria magnacalcarata</name>
    <dbReference type="NCBI Taxonomy" id="392030"/>
    <lineage>
        <taxon>Eukaryota</taxon>
        <taxon>Metazoa</taxon>
        <taxon>Spiralia</taxon>
        <taxon>Gnathifera</taxon>
        <taxon>Rotifera</taxon>
        <taxon>Eurotatoria</taxon>
        <taxon>Bdelloidea</taxon>
        <taxon>Philodinida</taxon>
        <taxon>Philodinidae</taxon>
        <taxon>Rotaria</taxon>
    </lineage>
</organism>
<reference evidence="3" key="1">
    <citation type="submission" date="2021-02" db="EMBL/GenBank/DDBJ databases">
        <authorList>
            <person name="Nowell W R."/>
        </authorList>
    </citation>
    <scope>NUCLEOTIDE SEQUENCE</scope>
</reference>
<sequence>VLSDWVVPIPRHEPLIMSLQHAISIPPFHEKFICWYVPIKSSNNVLFTPNSALQHTKLVLILHAILHIRDYHGIISIITDTHRSKIMPCHTSRGFISQSNEQLIINIIHKQTTNNRSPPSISSSLVSCTHCAIQFCSEQELYQHLFSSVGVNCSPQQAINTGDHPPLATNPRRISSINRQIINDEVKKMSNNRIIIPSTSPWASPVVIVKKHDGSPRFYIAYRKLNSLTQKDIYPLPRIDDVIERLNGSYIFSKIDLRSGYFQVPLINEERNKTAFITHDGLWHFKRLPQGVKNFPSVFQRLMNKTLGSLRWDACVAYLDDIVIYSRSFNQHLIGVSNICQTLHESNF</sequence>
<evidence type="ECO:0000313" key="3">
    <source>
        <dbReference type="EMBL" id="CAF4628831.1"/>
    </source>
</evidence>
<dbReference type="EMBL" id="CAJOBJ010110397">
    <property type="protein sequence ID" value="CAF4628831.1"/>
    <property type="molecule type" value="Genomic_DNA"/>
</dbReference>
<dbReference type="PROSITE" id="PS50878">
    <property type="entry name" value="RT_POL"/>
    <property type="match status" value="1"/>
</dbReference>
<dbReference type="PANTHER" id="PTHR24559">
    <property type="entry name" value="TRANSPOSON TY3-I GAG-POL POLYPROTEIN"/>
    <property type="match status" value="1"/>
</dbReference>
<evidence type="ECO:0000313" key="4">
    <source>
        <dbReference type="Proteomes" id="UP000681720"/>
    </source>
</evidence>
<name>A0A8S2ZCU8_9BILA</name>
<dbReference type="InterPro" id="IPR043502">
    <property type="entry name" value="DNA/RNA_pol_sf"/>
</dbReference>
<protein>
    <recommendedName>
        <fullName evidence="1">Reverse transcriptase domain-containing protein</fullName>
    </recommendedName>
</protein>
<dbReference type="Proteomes" id="UP000676336">
    <property type="component" value="Unassembled WGS sequence"/>
</dbReference>
<dbReference type="InterPro" id="IPR053134">
    <property type="entry name" value="RNA-dir_DNA_polymerase"/>
</dbReference>
<dbReference type="InterPro" id="IPR043128">
    <property type="entry name" value="Rev_trsase/Diguanyl_cyclase"/>
</dbReference>
<proteinExistence type="predicted"/>
<dbReference type="SUPFAM" id="SSF56672">
    <property type="entry name" value="DNA/RNA polymerases"/>
    <property type="match status" value="1"/>
</dbReference>
<evidence type="ECO:0000259" key="1">
    <source>
        <dbReference type="PROSITE" id="PS50878"/>
    </source>
</evidence>
<dbReference type="InterPro" id="IPR000477">
    <property type="entry name" value="RT_dom"/>
</dbReference>
<dbReference type="Proteomes" id="UP000681720">
    <property type="component" value="Unassembled WGS sequence"/>
</dbReference>
<gene>
    <name evidence="3" type="ORF">GIL414_LOCUS40118</name>
    <name evidence="2" type="ORF">SMN809_LOCUS9556</name>
</gene>
<evidence type="ECO:0000313" key="2">
    <source>
        <dbReference type="EMBL" id="CAF3956647.1"/>
    </source>
</evidence>
<dbReference type="PANTHER" id="PTHR24559:SF444">
    <property type="entry name" value="REVERSE TRANSCRIPTASE DOMAIN-CONTAINING PROTEIN"/>
    <property type="match status" value="1"/>
</dbReference>
<dbReference type="Gene3D" id="3.10.10.10">
    <property type="entry name" value="HIV Type 1 Reverse Transcriptase, subunit A, domain 1"/>
    <property type="match status" value="1"/>
</dbReference>
<dbReference type="EMBL" id="CAJOBI010003114">
    <property type="protein sequence ID" value="CAF3956647.1"/>
    <property type="molecule type" value="Genomic_DNA"/>
</dbReference>
<comment type="caution">
    <text evidence="3">The sequence shown here is derived from an EMBL/GenBank/DDBJ whole genome shotgun (WGS) entry which is preliminary data.</text>
</comment>
<feature type="non-terminal residue" evidence="3">
    <location>
        <position position="1"/>
    </location>
</feature>
<dbReference type="Gene3D" id="3.30.70.270">
    <property type="match status" value="1"/>
</dbReference>
<dbReference type="AlphaFoldDB" id="A0A8S2ZCU8"/>